<dbReference type="InterPro" id="IPR019692">
    <property type="entry name" value="CFP-6_PH"/>
</dbReference>
<keyword evidence="1" id="KW-1133">Transmembrane helix</keyword>
<comment type="caution">
    <text evidence="3">The sequence shown here is derived from an EMBL/GenBank/DDBJ whole genome shotgun (WGS) entry which is preliminary data.</text>
</comment>
<accession>A0ABR9K362</accession>
<evidence type="ECO:0000313" key="3">
    <source>
        <dbReference type="EMBL" id="MBE1537290.1"/>
    </source>
</evidence>
<keyword evidence="1" id="KW-0812">Transmembrane</keyword>
<keyword evidence="4" id="KW-1185">Reference proteome</keyword>
<reference evidence="3 4" key="1">
    <citation type="submission" date="2020-10" db="EMBL/GenBank/DDBJ databases">
        <title>Sequencing the genomes of 1000 actinobacteria strains.</title>
        <authorList>
            <person name="Klenk H.-P."/>
        </authorList>
    </citation>
    <scope>NUCLEOTIDE SEQUENCE [LARGE SCALE GENOMIC DNA]</scope>
    <source>
        <strain evidence="3 4">DSM 46744</strain>
    </source>
</reference>
<dbReference type="Proteomes" id="UP000627838">
    <property type="component" value="Unassembled WGS sequence"/>
</dbReference>
<feature type="domain" description="Low molecular weight protein antigen 6 PH" evidence="2">
    <location>
        <begin position="59"/>
        <end position="135"/>
    </location>
</feature>
<evidence type="ECO:0000256" key="1">
    <source>
        <dbReference type="SAM" id="Phobius"/>
    </source>
</evidence>
<evidence type="ECO:0000259" key="2">
    <source>
        <dbReference type="Pfam" id="PF10756"/>
    </source>
</evidence>
<evidence type="ECO:0000313" key="4">
    <source>
        <dbReference type="Proteomes" id="UP000627838"/>
    </source>
</evidence>
<proteinExistence type="predicted"/>
<sequence length="142" mass="14949">MAEREWRVPVAQVVVKWAAALAAAALAAVSADDPQFVLLAGAAALGLAALALRDVLAPVRVAADAEAVTVVAGYAGRRRIPWGEVAAVRVDERRRLLLHTRLLEIETADDLHLFSRFDLGAEVDDVAAVLGELRYGSSAGVG</sequence>
<gene>
    <name evidence="3" type="ORF">H4W34_007123</name>
</gene>
<name>A0ABR9K362_9ACTN</name>
<feature type="transmembrane region" description="Helical" evidence="1">
    <location>
        <begin position="37"/>
        <end position="56"/>
    </location>
</feature>
<protein>
    <recommendedName>
        <fullName evidence="2">Low molecular weight protein antigen 6 PH domain-containing protein</fullName>
    </recommendedName>
</protein>
<keyword evidence="1" id="KW-0472">Membrane</keyword>
<dbReference type="EMBL" id="JADBDZ010000001">
    <property type="protein sequence ID" value="MBE1537290.1"/>
    <property type="molecule type" value="Genomic_DNA"/>
</dbReference>
<organism evidence="3 4">
    <name type="scientific">Actinomadura algeriensis</name>
    <dbReference type="NCBI Taxonomy" id="1679523"/>
    <lineage>
        <taxon>Bacteria</taxon>
        <taxon>Bacillati</taxon>
        <taxon>Actinomycetota</taxon>
        <taxon>Actinomycetes</taxon>
        <taxon>Streptosporangiales</taxon>
        <taxon>Thermomonosporaceae</taxon>
        <taxon>Actinomadura</taxon>
    </lineage>
</organism>
<dbReference type="RefSeq" id="WP_192763193.1">
    <property type="nucleotide sequence ID" value="NZ_JADBDZ010000001.1"/>
</dbReference>
<dbReference type="Pfam" id="PF10756">
    <property type="entry name" value="bPH_6"/>
    <property type="match status" value="1"/>
</dbReference>